<keyword evidence="12" id="KW-0902">Two-component regulatory system</keyword>
<dbReference type="GO" id="GO:0000155">
    <property type="term" value="F:phosphorelay sensor kinase activity"/>
    <property type="evidence" value="ECO:0007669"/>
    <property type="project" value="InterPro"/>
</dbReference>
<comment type="catalytic activity">
    <reaction evidence="1">
        <text>ATP + protein L-histidine = ADP + protein N-phospho-L-histidine.</text>
        <dbReference type="EC" id="2.7.13.3"/>
    </reaction>
</comment>
<feature type="domain" description="Histidine kinase" evidence="15">
    <location>
        <begin position="237"/>
        <end position="449"/>
    </location>
</feature>
<accession>A0A916XE03</accession>
<reference evidence="17" key="1">
    <citation type="journal article" date="2014" name="Int. J. Syst. Evol. Microbiol.">
        <title>Complete genome sequence of Corynebacterium casei LMG S-19264T (=DSM 44701T), isolated from a smear-ripened cheese.</title>
        <authorList>
            <consortium name="US DOE Joint Genome Institute (JGI-PGF)"/>
            <person name="Walter F."/>
            <person name="Albersmeier A."/>
            <person name="Kalinowski J."/>
            <person name="Ruckert C."/>
        </authorList>
    </citation>
    <scope>NUCLEOTIDE SEQUENCE</scope>
    <source>
        <strain evidence="17">CGMCC 1.15343</strain>
    </source>
</reference>
<evidence type="ECO:0000259" key="16">
    <source>
        <dbReference type="PROSITE" id="PS50885"/>
    </source>
</evidence>
<keyword evidence="6" id="KW-0808">Transferase</keyword>
<evidence type="ECO:0000259" key="15">
    <source>
        <dbReference type="PROSITE" id="PS50109"/>
    </source>
</evidence>
<keyword evidence="5" id="KW-0597">Phosphoprotein</keyword>
<keyword evidence="9 17" id="KW-0418">Kinase</keyword>
<dbReference type="Gene3D" id="3.30.565.10">
    <property type="entry name" value="Histidine kinase-like ATPase, C-terminal domain"/>
    <property type="match status" value="1"/>
</dbReference>
<feature type="transmembrane region" description="Helical" evidence="14">
    <location>
        <begin position="155"/>
        <end position="175"/>
    </location>
</feature>
<evidence type="ECO:0000256" key="5">
    <source>
        <dbReference type="ARBA" id="ARBA00022553"/>
    </source>
</evidence>
<evidence type="ECO:0000256" key="7">
    <source>
        <dbReference type="ARBA" id="ARBA00022692"/>
    </source>
</evidence>
<evidence type="ECO:0000256" key="3">
    <source>
        <dbReference type="ARBA" id="ARBA00012438"/>
    </source>
</evidence>
<dbReference type="InterPro" id="IPR005467">
    <property type="entry name" value="His_kinase_dom"/>
</dbReference>
<dbReference type="InterPro" id="IPR003661">
    <property type="entry name" value="HisK_dim/P_dom"/>
</dbReference>
<keyword evidence="18" id="KW-1185">Reference proteome</keyword>
<evidence type="ECO:0000256" key="8">
    <source>
        <dbReference type="ARBA" id="ARBA00022741"/>
    </source>
</evidence>
<feature type="domain" description="HAMP" evidence="16">
    <location>
        <begin position="176"/>
        <end position="229"/>
    </location>
</feature>
<keyword evidence="8" id="KW-0547">Nucleotide-binding</keyword>
<dbReference type="PROSITE" id="PS50885">
    <property type="entry name" value="HAMP"/>
    <property type="match status" value="1"/>
</dbReference>
<dbReference type="SMART" id="SM00387">
    <property type="entry name" value="HATPase_c"/>
    <property type="match status" value="1"/>
</dbReference>
<dbReference type="Gene3D" id="1.10.287.130">
    <property type="match status" value="1"/>
</dbReference>
<evidence type="ECO:0000313" key="17">
    <source>
        <dbReference type="EMBL" id="GGC67028.1"/>
    </source>
</evidence>
<evidence type="ECO:0000256" key="12">
    <source>
        <dbReference type="ARBA" id="ARBA00023012"/>
    </source>
</evidence>
<dbReference type="GO" id="GO:0005524">
    <property type="term" value="F:ATP binding"/>
    <property type="evidence" value="ECO:0007669"/>
    <property type="project" value="UniProtKB-KW"/>
</dbReference>
<sequence>MKIKDRLALYFTLASTLTLLIVLSGTYFTFSKFLEADFFDRLTDRTMVTANLYLEADEMSEAALQRNRDQYLEKLNSEVIRIYDANNEPVFIDANSSSWSHEVLESIRKQKKLKFKDGKNQVVGIFYKDNQGDFVIIASASDQSTYYRLEKLKTVMFFIFVAIFVGLLLSARWIANHILKPLNLFIEEVEQISSNNMDFRVQQGSSKDEISQLAGRFNKLMEHLEQAFVLQRTFIANASHELRTPITSMMIGAEIVLSKDRPAEDYKQALTSVLEDADRMDKIITALLGLAQSDLEYGAAKLEEVSLRRLLHDIAESSKMSAVNGSLSLHIIPNDNADHVLLANPTLLTIAINNIISNAFKFSDGGDVKCTLHIDNAGAVIEIQDHGPGIADEDRPFVFDPFYRSACGSSKAGTGMGLYMTQKILHLFKATVIVKSSGATGTVFEIRFA</sequence>
<keyword evidence="10" id="KW-0067">ATP-binding</keyword>
<dbReference type="InterPro" id="IPR004358">
    <property type="entry name" value="Sig_transdc_His_kin-like_C"/>
</dbReference>
<keyword evidence="11 14" id="KW-1133">Transmembrane helix</keyword>
<keyword evidence="7 14" id="KW-0812">Transmembrane</keyword>
<dbReference type="InterPro" id="IPR003660">
    <property type="entry name" value="HAMP_dom"/>
</dbReference>
<dbReference type="GO" id="GO:0005886">
    <property type="term" value="C:plasma membrane"/>
    <property type="evidence" value="ECO:0007669"/>
    <property type="project" value="UniProtKB-SubCell"/>
</dbReference>
<dbReference type="InterPro" id="IPR050398">
    <property type="entry name" value="HssS/ArlS-like"/>
</dbReference>
<dbReference type="CDD" id="cd00075">
    <property type="entry name" value="HATPase"/>
    <property type="match status" value="1"/>
</dbReference>
<dbReference type="Proteomes" id="UP000651668">
    <property type="component" value="Unassembled WGS sequence"/>
</dbReference>
<gene>
    <name evidence="17" type="ORF">GCM10011387_20540</name>
</gene>
<comment type="caution">
    <text evidence="17">The sequence shown here is derived from an EMBL/GenBank/DDBJ whole genome shotgun (WGS) entry which is preliminary data.</text>
</comment>
<dbReference type="SUPFAM" id="SSF158472">
    <property type="entry name" value="HAMP domain-like"/>
    <property type="match status" value="1"/>
</dbReference>
<dbReference type="CDD" id="cd00082">
    <property type="entry name" value="HisKA"/>
    <property type="match status" value="1"/>
</dbReference>
<dbReference type="Pfam" id="PF02518">
    <property type="entry name" value="HATPase_c"/>
    <property type="match status" value="1"/>
</dbReference>
<comment type="subcellular location">
    <subcellularLocation>
        <location evidence="2">Cell membrane</location>
        <topology evidence="2">Multi-pass membrane protein</topology>
    </subcellularLocation>
</comment>
<feature type="transmembrane region" description="Helical" evidence="14">
    <location>
        <begin position="7"/>
        <end position="30"/>
    </location>
</feature>
<reference evidence="17" key="2">
    <citation type="submission" date="2020-09" db="EMBL/GenBank/DDBJ databases">
        <authorList>
            <person name="Sun Q."/>
            <person name="Zhou Y."/>
        </authorList>
    </citation>
    <scope>NUCLEOTIDE SEQUENCE</scope>
    <source>
        <strain evidence="17">CGMCC 1.15343</strain>
    </source>
</reference>
<evidence type="ECO:0000313" key="18">
    <source>
        <dbReference type="Proteomes" id="UP000651668"/>
    </source>
</evidence>
<protein>
    <recommendedName>
        <fullName evidence="3">histidine kinase</fullName>
        <ecNumber evidence="3">2.7.13.3</ecNumber>
    </recommendedName>
</protein>
<dbReference type="SMART" id="SM00304">
    <property type="entry name" value="HAMP"/>
    <property type="match status" value="1"/>
</dbReference>
<evidence type="ECO:0000256" key="9">
    <source>
        <dbReference type="ARBA" id="ARBA00022777"/>
    </source>
</evidence>
<proteinExistence type="predicted"/>
<evidence type="ECO:0000256" key="4">
    <source>
        <dbReference type="ARBA" id="ARBA00022475"/>
    </source>
</evidence>
<dbReference type="EMBL" id="BMIL01000006">
    <property type="protein sequence ID" value="GGC67028.1"/>
    <property type="molecule type" value="Genomic_DNA"/>
</dbReference>
<dbReference type="AlphaFoldDB" id="A0A916XE03"/>
<evidence type="ECO:0000256" key="6">
    <source>
        <dbReference type="ARBA" id="ARBA00022679"/>
    </source>
</evidence>
<dbReference type="Pfam" id="PF00512">
    <property type="entry name" value="HisKA"/>
    <property type="match status" value="1"/>
</dbReference>
<evidence type="ECO:0000256" key="14">
    <source>
        <dbReference type="SAM" id="Phobius"/>
    </source>
</evidence>
<evidence type="ECO:0000256" key="1">
    <source>
        <dbReference type="ARBA" id="ARBA00000085"/>
    </source>
</evidence>
<evidence type="ECO:0000256" key="2">
    <source>
        <dbReference type="ARBA" id="ARBA00004651"/>
    </source>
</evidence>
<dbReference type="Pfam" id="PF00672">
    <property type="entry name" value="HAMP"/>
    <property type="match status" value="1"/>
</dbReference>
<evidence type="ECO:0000256" key="10">
    <source>
        <dbReference type="ARBA" id="ARBA00022840"/>
    </source>
</evidence>
<evidence type="ECO:0000256" key="11">
    <source>
        <dbReference type="ARBA" id="ARBA00022989"/>
    </source>
</evidence>
<dbReference type="SUPFAM" id="SSF55874">
    <property type="entry name" value="ATPase domain of HSP90 chaperone/DNA topoisomerase II/histidine kinase"/>
    <property type="match status" value="1"/>
</dbReference>
<dbReference type="InterPro" id="IPR036890">
    <property type="entry name" value="HATPase_C_sf"/>
</dbReference>
<dbReference type="PANTHER" id="PTHR45528">
    <property type="entry name" value="SENSOR HISTIDINE KINASE CPXA"/>
    <property type="match status" value="1"/>
</dbReference>
<dbReference type="InterPro" id="IPR003594">
    <property type="entry name" value="HATPase_dom"/>
</dbReference>
<dbReference type="CDD" id="cd06225">
    <property type="entry name" value="HAMP"/>
    <property type="match status" value="1"/>
</dbReference>
<dbReference type="Gene3D" id="6.10.340.10">
    <property type="match status" value="1"/>
</dbReference>
<dbReference type="PRINTS" id="PR00344">
    <property type="entry name" value="BCTRLSENSOR"/>
</dbReference>
<dbReference type="PANTHER" id="PTHR45528:SF1">
    <property type="entry name" value="SENSOR HISTIDINE KINASE CPXA"/>
    <property type="match status" value="1"/>
</dbReference>
<dbReference type="PROSITE" id="PS50109">
    <property type="entry name" value="HIS_KIN"/>
    <property type="match status" value="1"/>
</dbReference>
<dbReference type="SUPFAM" id="SSF47384">
    <property type="entry name" value="Homodimeric domain of signal transducing histidine kinase"/>
    <property type="match status" value="1"/>
</dbReference>
<organism evidence="17 18">
    <name type="scientific">Pedobacter quisquiliarum</name>
    <dbReference type="NCBI Taxonomy" id="1834438"/>
    <lineage>
        <taxon>Bacteria</taxon>
        <taxon>Pseudomonadati</taxon>
        <taxon>Bacteroidota</taxon>
        <taxon>Sphingobacteriia</taxon>
        <taxon>Sphingobacteriales</taxon>
        <taxon>Sphingobacteriaceae</taxon>
        <taxon>Pedobacter</taxon>
    </lineage>
</organism>
<dbReference type="EC" id="2.7.13.3" evidence="3"/>
<name>A0A916XE03_9SPHI</name>
<dbReference type="InterPro" id="IPR036097">
    <property type="entry name" value="HisK_dim/P_sf"/>
</dbReference>
<keyword evidence="13 14" id="KW-0472">Membrane</keyword>
<dbReference type="SMART" id="SM00388">
    <property type="entry name" value="HisKA"/>
    <property type="match status" value="1"/>
</dbReference>
<keyword evidence="4" id="KW-1003">Cell membrane</keyword>
<dbReference type="RefSeq" id="WP_188626807.1">
    <property type="nucleotide sequence ID" value="NZ_BMIL01000006.1"/>
</dbReference>
<evidence type="ECO:0000256" key="13">
    <source>
        <dbReference type="ARBA" id="ARBA00023136"/>
    </source>
</evidence>